<dbReference type="RefSeq" id="WP_115932214.1">
    <property type="nucleotide sequence ID" value="NZ_QREH01000001.1"/>
</dbReference>
<protein>
    <recommendedName>
        <fullName evidence="3">DUF4230 domain-containing protein</fullName>
    </recommendedName>
</protein>
<reference evidence="1 2" key="1">
    <citation type="submission" date="2018-07" db="EMBL/GenBank/DDBJ databases">
        <title>Sequencing the genomes of 1000 actinobacteria strains.</title>
        <authorList>
            <person name="Klenk H.-P."/>
        </authorList>
    </citation>
    <scope>NUCLEOTIDE SEQUENCE [LARGE SCALE GENOMIC DNA]</scope>
    <source>
        <strain evidence="1 2">DSM 14442</strain>
    </source>
</reference>
<evidence type="ECO:0008006" key="3">
    <source>
        <dbReference type="Google" id="ProtNLM"/>
    </source>
</evidence>
<evidence type="ECO:0000313" key="1">
    <source>
        <dbReference type="EMBL" id="REE04244.1"/>
    </source>
</evidence>
<dbReference type="Proteomes" id="UP000256727">
    <property type="component" value="Unassembled WGS sequence"/>
</dbReference>
<dbReference type="OrthoDB" id="4410230at2"/>
<proteinExistence type="predicted"/>
<organism evidence="1 2">
    <name type="scientific">Citricoccus muralis</name>
    <dbReference type="NCBI Taxonomy" id="169134"/>
    <lineage>
        <taxon>Bacteria</taxon>
        <taxon>Bacillati</taxon>
        <taxon>Actinomycetota</taxon>
        <taxon>Actinomycetes</taxon>
        <taxon>Micrococcales</taxon>
        <taxon>Micrococcaceae</taxon>
        <taxon>Citricoccus</taxon>
    </lineage>
</organism>
<gene>
    <name evidence="1" type="ORF">C8E99_2071</name>
</gene>
<evidence type="ECO:0000313" key="2">
    <source>
        <dbReference type="Proteomes" id="UP000256727"/>
    </source>
</evidence>
<name>A0A3D9LF09_9MICC</name>
<keyword evidence="2" id="KW-1185">Reference proteome</keyword>
<dbReference type="AlphaFoldDB" id="A0A3D9LF09"/>
<sequence>MAELASKRGLLWPIALIVVVIIALGLLAWTGAFAKLLPWSSASESKDTQVITAIERQEEVALLRLGIQGVTEESANFKVNDWQLPGSAKATFIQYTFNAKLGIDGEEVTIEQDGSDTYRVNIPEFIFIGHDDLDFKLITENNGALSWLTPEIEQTEMVNEVLDEDAQQQYLDSNEDILKDQAEDFYRSIIVSVVPEADVQFDFRS</sequence>
<dbReference type="EMBL" id="QREH01000001">
    <property type="protein sequence ID" value="REE04244.1"/>
    <property type="molecule type" value="Genomic_DNA"/>
</dbReference>
<accession>A0A3D9LF09</accession>
<comment type="caution">
    <text evidence="1">The sequence shown here is derived from an EMBL/GenBank/DDBJ whole genome shotgun (WGS) entry which is preliminary data.</text>
</comment>